<proteinExistence type="predicted"/>
<protein>
    <recommendedName>
        <fullName evidence="2">Metal-dependent hydrolase</fullName>
    </recommendedName>
</protein>
<accession>A0A382U2A2</accession>
<feature type="non-terminal residue" evidence="1">
    <location>
        <position position="67"/>
    </location>
</feature>
<reference evidence="1" key="1">
    <citation type="submission" date="2018-05" db="EMBL/GenBank/DDBJ databases">
        <authorList>
            <person name="Lanie J.A."/>
            <person name="Ng W.-L."/>
            <person name="Kazmierczak K.M."/>
            <person name="Andrzejewski T.M."/>
            <person name="Davidsen T.M."/>
            <person name="Wayne K.J."/>
            <person name="Tettelin H."/>
            <person name="Glass J.I."/>
            <person name="Rusch D."/>
            <person name="Podicherti R."/>
            <person name="Tsui H.-C.T."/>
            <person name="Winkler M.E."/>
        </authorList>
    </citation>
    <scope>NUCLEOTIDE SEQUENCE</scope>
</reference>
<dbReference type="EMBL" id="UINC01140980">
    <property type="protein sequence ID" value="SVD28446.1"/>
    <property type="molecule type" value="Genomic_DNA"/>
</dbReference>
<dbReference type="AlphaFoldDB" id="A0A382U2A2"/>
<sequence length="67" mass="7766">VRFGNATIPYSIIKSNRRKTSQITVDKDSVVVRTPISKTTSEIKKIVDGKKKWIFRKQLEFQKQNSV</sequence>
<name>A0A382U2A2_9ZZZZ</name>
<gene>
    <name evidence="1" type="ORF">METZ01_LOCUS381300</name>
</gene>
<evidence type="ECO:0000313" key="1">
    <source>
        <dbReference type="EMBL" id="SVD28446.1"/>
    </source>
</evidence>
<evidence type="ECO:0008006" key="2">
    <source>
        <dbReference type="Google" id="ProtNLM"/>
    </source>
</evidence>
<feature type="non-terminal residue" evidence="1">
    <location>
        <position position="1"/>
    </location>
</feature>
<organism evidence="1">
    <name type="scientific">marine metagenome</name>
    <dbReference type="NCBI Taxonomy" id="408172"/>
    <lineage>
        <taxon>unclassified sequences</taxon>
        <taxon>metagenomes</taxon>
        <taxon>ecological metagenomes</taxon>
    </lineage>
</organism>